<keyword evidence="1" id="KW-0812">Transmembrane</keyword>
<accession>A0AA96GGE0</accession>
<keyword evidence="3" id="KW-1185">Reference proteome</keyword>
<gene>
    <name evidence="2" type="ORF">PP769_08685</name>
</gene>
<dbReference type="KEGG" id="nall:PP769_08685"/>
<keyword evidence="1" id="KW-0472">Membrane</keyword>
<evidence type="ECO:0000313" key="3">
    <source>
        <dbReference type="Proteomes" id="UP001302719"/>
    </source>
</evidence>
<feature type="transmembrane region" description="Helical" evidence="1">
    <location>
        <begin position="57"/>
        <end position="90"/>
    </location>
</feature>
<dbReference type="RefSeq" id="WP_312646679.1">
    <property type="nucleotide sequence ID" value="NZ_CP116967.1"/>
</dbReference>
<evidence type="ECO:0000256" key="1">
    <source>
        <dbReference type="SAM" id="Phobius"/>
    </source>
</evidence>
<feature type="transmembrane region" description="Helical" evidence="1">
    <location>
        <begin position="12"/>
        <end position="37"/>
    </location>
</feature>
<dbReference type="EMBL" id="CP116967">
    <property type="protein sequence ID" value="WNM59815.1"/>
    <property type="molecule type" value="Genomic_DNA"/>
</dbReference>
<name>A0AA96GGE0_9BACT</name>
<sequence>MKHPSPIPSTNLYSRLAPCLIVLLIGLHVLLLGAGAFCASRSFDPNSTHHSHPAESLSLLCSWACHVAQIASGAGSIPQWSALVLLLLLWALKPAFTFPRTFPVHTFSPRGPPVRLLIHG</sequence>
<dbReference type="Proteomes" id="UP001302719">
    <property type="component" value="Chromosome"/>
</dbReference>
<proteinExistence type="predicted"/>
<dbReference type="AlphaFoldDB" id="A0AA96GGE0"/>
<reference evidence="2 3" key="1">
    <citation type="submission" date="2023-01" db="EMBL/GenBank/DDBJ databases">
        <title>Cultivation and genomic characterization of new, ubiquitous marine nitrite-oxidizing bacteria from the Nitrospirales.</title>
        <authorList>
            <person name="Mueller A.J."/>
            <person name="Daebeler A."/>
            <person name="Herbold C.W."/>
            <person name="Kirkegaard R.H."/>
            <person name="Daims H."/>
        </authorList>
    </citation>
    <scope>NUCLEOTIDE SEQUENCE [LARGE SCALE GENOMIC DNA]</scope>
    <source>
        <strain evidence="2 3">VA</strain>
    </source>
</reference>
<protein>
    <submittedName>
        <fullName evidence="2">Uncharacterized protein</fullName>
    </submittedName>
</protein>
<evidence type="ECO:0000313" key="2">
    <source>
        <dbReference type="EMBL" id="WNM59815.1"/>
    </source>
</evidence>
<keyword evidence="1" id="KW-1133">Transmembrane helix</keyword>
<organism evidence="2 3">
    <name type="scientific">Candidatus Nitrospira allomarina</name>
    <dbReference type="NCBI Taxonomy" id="3020900"/>
    <lineage>
        <taxon>Bacteria</taxon>
        <taxon>Pseudomonadati</taxon>
        <taxon>Nitrospirota</taxon>
        <taxon>Nitrospiria</taxon>
        <taxon>Nitrospirales</taxon>
        <taxon>Nitrospiraceae</taxon>
        <taxon>Nitrospira</taxon>
    </lineage>
</organism>